<proteinExistence type="evidence at transcript level"/>
<sequence length="95" mass="10862">MARYFVTFTLVLAVLATLVLSDNVEKYCKSMKCTKVDKDCTKPWKPRAYCACVRVDGKLDLRYGICPDQKIFNGKNDKCEDDSESVRAYCKKQSC</sequence>
<feature type="chain" id="PRO_5004659228" evidence="1">
    <location>
        <begin position="22"/>
        <end position="95"/>
    </location>
</feature>
<reference evidence="2" key="1">
    <citation type="journal article" date="2014" name="Insect Biochem. Mol. Biol.">
        <title>An insight into the sialome of the frog biting fly, Corethrella appendiculata.</title>
        <authorList>
            <person name="Ribeiro J.M.C."/>
            <person name="Chagas A.C."/>
            <person name="Pham V.M."/>
            <person name="Lounibos L.P."/>
            <person name="Calvo E."/>
        </authorList>
    </citation>
    <scope>NUCLEOTIDE SEQUENCE</scope>
    <source>
        <tissue evidence="2">Salivary glands</tissue>
    </source>
</reference>
<accession>U5ECS7</accession>
<keyword evidence="1" id="KW-0732">Signal</keyword>
<dbReference type="EMBL" id="GANO01004993">
    <property type="protein sequence ID" value="JAB54878.1"/>
    <property type="molecule type" value="mRNA"/>
</dbReference>
<feature type="signal peptide" evidence="1">
    <location>
        <begin position="1"/>
        <end position="21"/>
    </location>
</feature>
<evidence type="ECO:0000313" key="2">
    <source>
        <dbReference type="EMBL" id="JAB54878.1"/>
    </source>
</evidence>
<evidence type="ECO:0000256" key="1">
    <source>
        <dbReference type="SAM" id="SignalP"/>
    </source>
</evidence>
<protein>
    <submittedName>
        <fullName evidence="2">Putative conserved plasma membrane protein</fullName>
    </submittedName>
</protein>
<name>U5ECS7_9DIPT</name>
<dbReference type="AlphaFoldDB" id="U5ECS7"/>
<organism evidence="2">
    <name type="scientific">Corethrella appendiculata</name>
    <dbReference type="NCBI Taxonomy" id="1370023"/>
    <lineage>
        <taxon>Eukaryota</taxon>
        <taxon>Metazoa</taxon>
        <taxon>Ecdysozoa</taxon>
        <taxon>Arthropoda</taxon>
        <taxon>Hexapoda</taxon>
        <taxon>Insecta</taxon>
        <taxon>Pterygota</taxon>
        <taxon>Neoptera</taxon>
        <taxon>Endopterygota</taxon>
        <taxon>Diptera</taxon>
        <taxon>Nematocera</taxon>
        <taxon>Culicoidea</taxon>
        <taxon>Chaoboridae</taxon>
        <taxon>Corethrella</taxon>
    </lineage>
</organism>